<comment type="caution">
    <text evidence="6">The sequence shown here is derived from an EMBL/GenBank/DDBJ whole genome shotgun (WGS) entry which is preliminary data.</text>
</comment>
<accession>A0A830FUI2</accession>
<evidence type="ECO:0000259" key="5">
    <source>
        <dbReference type="PROSITE" id="PS51296"/>
    </source>
</evidence>
<dbReference type="Pfam" id="PF00355">
    <property type="entry name" value="Rieske"/>
    <property type="match status" value="1"/>
</dbReference>
<feature type="domain" description="Rieske" evidence="5">
    <location>
        <begin position="18"/>
        <end position="111"/>
    </location>
</feature>
<reference evidence="6" key="2">
    <citation type="submission" date="2020-09" db="EMBL/GenBank/DDBJ databases">
        <authorList>
            <person name="Sun Q."/>
            <person name="Ohkuma M."/>
        </authorList>
    </citation>
    <scope>NUCLEOTIDE SEQUENCE</scope>
    <source>
        <strain evidence="6">JCM 16108</strain>
    </source>
</reference>
<keyword evidence="4" id="KW-0411">Iron-sulfur</keyword>
<dbReference type="Proteomes" id="UP000614609">
    <property type="component" value="Unassembled WGS sequence"/>
</dbReference>
<evidence type="ECO:0000256" key="4">
    <source>
        <dbReference type="ARBA" id="ARBA00023014"/>
    </source>
</evidence>
<gene>
    <name evidence="6" type="ORF">GCM10009017_10450</name>
    <name evidence="7" type="ORF">J2752_001499</name>
</gene>
<keyword evidence="1" id="KW-0001">2Fe-2S</keyword>
<dbReference type="PANTHER" id="PTHR40261">
    <property type="match status" value="1"/>
</dbReference>
<reference evidence="7" key="3">
    <citation type="submission" date="2021-03" db="EMBL/GenBank/DDBJ databases">
        <title>Genomic Encyclopedia of Type Strains, Phase IV (KMG-IV): sequencing the most valuable type-strain genomes for metagenomic binning, comparative biology and taxonomic classification.</title>
        <authorList>
            <person name="Goeker M."/>
        </authorList>
    </citation>
    <scope>NUCLEOTIDE SEQUENCE</scope>
    <source>
        <strain evidence="7">DSM 22443</strain>
    </source>
</reference>
<dbReference type="SUPFAM" id="SSF50022">
    <property type="entry name" value="ISP domain"/>
    <property type="match status" value="1"/>
</dbReference>
<dbReference type="EMBL" id="BMOO01000002">
    <property type="protein sequence ID" value="GGM62290.1"/>
    <property type="molecule type" value="Genomic_DNA"/>
</dbReference>
<dbReference type="InterPro" id="IPR017941">
    <property type="entry name" value="Rieske_2Fe-2S"/>
</dbReference>
<reference evidence="6" key="1">
    <citation type="journal article" date="2014" name="Int. J. Syst. Evol. Microbiol.">
        <title>Complete genome sequence of Corynebacterium casei LMG S-19264T (=DSM 44701T), isolated from a smear-ripened cheese.</title>
        <authorList>
            <consortium name="US DOE Joint Genome Institute (JGI-PGF)"/>
            <person name="Walter F."/>
            <person name="Albersmeier A."/>
            <person name="Kalinowski J."/>
            <person name="Ruckert C."/>
        </authorList>
    </citation>
    <scope>NUCLEOTIDE SEQUENCE</scope>
    <source>
        <strain evidence="6">JCM 16108</strain>
    </source>
</reference>
<keyword evidence="2" id="KW-0479">Metal-binding</keyword>
<name>A0A830FUI2_9EURY</name>
<keyword evidence="3" id="KW-0408">Iron</keyword>
<evidence type="ECO:0000313" key="6">
    <source>
        <dbReference type="EMBL" id="GGM62290.1"/>
    </source>
</evidence>
<evidence type="ECO:0000256" key="1">
    <source>
        <dbReference type="ARBA" id="ARBA00022714"/>
    </source>
</evidence>
<dbReference type="RefSeq" id="WP_188870574.1">
    <property type="nucleotide sequence ID" value="NZ_BMOO01000002.1"/>
</dbReference>
<protein>
    <submittedName>
        <fullName evidence="6">(2Fe-2S) ferredoxin</fullName>
    </submittedName>
    <submittedName>
        <fullName evidence="7">Nitrite reductase/ring-hydroxylating ferredoxin subunit</fullName>
    </submittedName>
</protein>
<sequence>MVDGTEIASLDDVPELGSYLFTAEDMFTNEEEVILVRCEDDPGVEAWVNNCPHESQRFDRGDGAPMRDGEIICPKHGSLFDSCTGECDNGEAAGTTLPSVDIAVDEGTVYLTDDDYTFLHAGPRDDDEGPGSTSHLSF</sequence>
<dbReference type="GO" id="GO:0046872">
    <property type="term" value="F:metal ion binding"/>
    <property type="evidence" value="ECO:0007669"/>
    <property type="project" value="UniProtKB-KW"/>
</dbReference>
<organism evidence="6 8">
    <name type="scientific">Halarchaeum rubridurum</name>
    <dbReference type="NCBI Taxonomy" id="489911"/>
    <lineage>
        <taxon>Archaea</taxon>
        <taxon>Methanobacteriati</taxon>
        <taxon>Methanobacteriota</taxon>
        <taxon>Stenosarchaea group</taxon>
        <taxon>Halobacteria</taxon>
        <taxon>Halobacteriales</taxon>
        <taxon>Halobacteriaceae</taxon>
    </lineage>
</organism>
<dbReference type="PROSITE" id="PS51296">
    <property type="entry name" value="RIESKE"/>
    <property type="match status" value="1"/>
</dbReference>
<evidence type="ECO:0000313" key="7">
    <source>
        <dbReference type="EMBL" id="MBP1954587.1"/>
    </source>
</evidence>
<evidence type="ECO:0000256" key="3">
    <source>
        <dbReference type="ARBA" id="ARBA00023004"/>
    </source>
</evidence>
<dbReference type="PANTHER" id="PTHR40261:SF1">
    <property type="entry name" value="RIESKE DOMAIN-CONTAINING PROTEIN"/>
    <property type="match status" value="1"/>
</dbReference>
<dbReference type="InterPro" id="IPR036922">
    <property type="entry name" value="Rieske_2Fe-2S_sf"/>
</dbReference>
<evidence type="ECO:0000313" key="8">
    <source>
        <dbReference type="Proteomes" id="UP000614609"/>
    </source>
</evidence>
<evidence type="ECO:0000256" key="2">
    <source>
        <dbReference type="ARBA" id="ARBA00022723"/>
    </source>
</evidence>
<dbReference type="EMBL" id="JAGGKO010000002">
    <property type="protein sequence ID" value="MBP1954587.1"/>
    <property type="molecule type" value="Genomic_DNA"/>
</dbReference>
<dbReference type="Proteomes" id="UP000765891">
    <property type="component" value="Unassembled WGS sequence"/>
</dbReference>
<dbReference type="GO" id="GO:0051537">
    <property type="term" value="F:2 iron, 2 sulfur cluster binding"/>
    <property type="evidence" value="ECO:0007669"/>
    <property type="project" value="UniProtKB-KW"/>
</dbReference>
<proteinExistence type="predicted"/>
<dbReference type="Gene3D" id="2.102.10.10">
    <property type="entry name" value="Rieske [2Fe-2S] iron-sulphur domain"/>
    <property type="match status" value="1"/>
</dbReference>
<dbReference type="AlphaFoldDB" id="A0A830FUI2"/>
<dbReference type="CDD" id="cd03467">
    <property type="entry name" value="Rieske"/>
    <property type="match status" value="1"/>
</dbReference>
<keyword evidence="8" id="KW-1185">Reference proteome</keyword>
<dbReference type="OrthoDB" id="250454at2157"/>